<dbReference type="EMBL" id="CP022374">
    <property type="protein sequence ID" value="ASL39332.1"/>
    <property type="molecule type" value="Genomic_DNA"/>
</dbReference>
<proteinExistence type="predicted"/>
<sequence>MLNYGAMTIQKEKIGVKTSLRLSDSLHKWLEMQAKNNARSLNTEILFRLEASKLREEIEETMRAAGTSLATEPAASFSK</sequence>
<organism evidence="1 2">
    <name type="scientific">Acetobacter oryzifermentans</name>
    <dbReference type="NCBI Taxonomy" id="1633874"/>
    <lineage>
        <taxon>Bacteria</taxon>
        <taxon>Pseudomonadati</taxon>
        <taxon>Pseudomonadota</taxon>
        <taxon>Alphaproteobacteria</taxon>
        <taxon>Acetobacterales</taxon>
        <taxon>Acetobacteraceae</taxon>
        <taxon>Acetobacter</taxon>
    </lineage>
</organism>
<dbReference type="SUPFAM" id="SSF47598">
    <property type="entry name" value="Ribbon-helix-helix"/>
    <property type="match status" value="1"/>
</dbReference>
<gene>
    <name evidence="1" type="ORF">CBI36_01975</name>
</gene>
<dbReference type="Proteomes" id="UP000198285">
    <property type="component" value="Chromosome"/>
</dbReference>
<accession>A0ABC8CAR4</accession>
<evidence type="ECO:0000313" key="2">
    <source>
        <dbReference type="Proteomes" id="UP000198285"/>
    </source>
</evidence>
<dbReference type="InterPro" id="IPR013321">
    <property type="entry name" value="Arc_rbn_hlx_hlx"/>
</dbReference>
<evidence type="ECO:0000313" key="1">
    <source>
        <dbReference type="EMBL" id="ASL39332.1"/>
    </source>
</evidence>
<evidence type="ECO:0008006" key="3">
    <source>
        <dbReference type="Google" id="ProtNLM"/>
    </source>
</evidence>
<dbReference type="InterPro" id="IPR010985">
    <property type="entry name" value="Ribbon_hlx_hlx"/>
</dbReference>
<protein>
    <recommendedName>
        <fullName evidence="3">Arc-like DNA binding domain-containing protein</fullName>
    </recommendedName>
</protein>
<name>A0ABC8CAR4_9PROT</name>
<reference evidence="1 2" key="1">
    <citation type="submission" date="2017-05" db="EMBL/GenBank/DDBJ databases">
        <title>The gut commensal microbiome of Drosophila is modified by the endosymbiont Wolbachia.</title>
        <authorList>
            <person name="Simhadri R.K."/>
            <person name="Guo R."/>
            <person name="Fast E.M."/>
            <person name="Schultz M.J."/>
            <person name="Vaisman N."/>
            <person name="Slatko B."/>
            <person name="Frydman H.M."/>
        </authorList>
    </citation>
    <scope>NUCLEOTIDE SEQUENCE [LARGE SCALE GENOMIC DNA]</scope>
    <source>
        <strain evidence="2">dm</strain>
    </source>
</reference>
<dbReference type="AlphaFoldDB" id="A0ABC8CAR4"/>
<dbReference type="Gene3D" id="1.10.1220.10">
    <property type="entry name" value="Met repressor-like"/>
    <property type="match status" value="1"/>
</dbReference>